<dbReference type="EMBL" id="FQWB01000005">
    <property type="protein sequence ID" value="SHG63255.1"/>
    <property type="molecule type" value="Genomic_DNA"/>
</dbReference>
<dbReference type="Proteomes" id="UP000184516">
    <property type="component" value="Unassembled WGS sequence"/>
</dbReference>
<dbReference type="STRING" id="468056.SAMN05443549_105172"/>
<accession>A0A1M5LE67</accession>
<dbReference type="AlphaFoldDB" id="A0A1M5LE67"/>
<name>A0A1M5LE67_9FLAO</name>
<proteinExistence type="predicted"/>
<reference evidence="2" key="1">
    <citation type="submission" date="2016-11" db="EMBL/GenBank/DDBJ databases">
        <authorList>
            <person name="Varghese N."/>
            <person name="Submissions S."/>
        </authorList>
    </citation>
    <scope>NUCLEOTIDE SEQUENCE [LARGE SCALE GENOMIC DNA]</scope>
    <source>
        <strain evidence="2">DSM 19978</strain>
    </source>
</reference>
<keyword evidence="2" id="KW-1185">Reference proteome</keyword>
<sequence>MVLLVVSLVNADNDQKLEVNDQNLKVIIVLLKYLWRKE</sequence>
<gene>
    <name evidence="1" type="ORF">SAMN05443549_105172</name>
</gene>
<evidence type="ECO:0000313" key="2">
    <source>
        <dbReference type="Proteomes" id="UP000184516"/>
    </source>
</evidence>
<organism evidence="1 2">
    <name type="scientific">Flavobacterium fluvii</name>
    <dbReference type="NCBI Taxonomy" id="468056"/>
    <lineage>
        <taxon>Bacteria</taxon>
        <taxon>Pseudomonadati</taxon>
        <taxon>Bacteroidota</taxon>
        <taxon>Flavobacteriia</taxon>
        <taxon>Flavobacteriales</taxon>
        <taxon>Flavobacteriaceae</taxon>
        <taxon>Flavobacterium</taxon>
    </lineage>
</organism>
<protein>
    <submittedName>
        <fullName evidence="1">Uncharacterized protein</fullName>
    </submittedName>
</protein>
<evidence type="ECO:0000313" key="1">
    <source>
        <dbReference type="EMBL" id="SHG63255.1"/>
    </source>
</evidence>